<dbReference type="InterPro" id="IPR050795">
    <property type="entry name" value="Asn_Synthetase"/>
</dbReference>
<dbReference type="InterPro" id="IPR014729">
    <property type="entry name" value="Rossmann-like_a/b/a_fold"/>
</dbReference>
<evidence type="ECO:0000313" key="5">
    <source>
        <dbReference type="Proteomes" id="UP000236291"/>
    </source>
</evidence>
<gene>
    <name evidence="4" type="ORF">L195_g055990</name>
</gene>
<evidence type="ECO:0000256" key="1">
    <source>
        <dbReference type="ARBA" id="ARBA00022741"/>
    </source>
</evidence>
<dbReference type="STRING" id="57577.A0A2K3KP79"/>
<feature type="non-terminal residue" evidence="4">
    <location>
        <position position="1"/>
    </location>
</feature>
<dbReference type="Gene3D" id="3.40.50.620">
    <property type="entry name" value="HUPs"/>
    <property type="match status" value="1"/>
</dbReference>
<evidence type="ECO:0000256" key="2">
    <source>
        <dbReference type="ARBA" id="ARBA00022840"/>
    </source>
</evidence>
<dbReference type="GO" id="GO:0005829">
    <property type="term" value="C:cytosol"/>
    <property type="evidence" value="ECO:0007669"/>
    <property type="project" value="TreeGrafter"/>
</dbReference>
<dbReference type="EMBL" id="ASHM01104182">
    <property type="protein sequence ID" value="PNX68111.1"/>
    <property type="molecule type" value="Genomic_DNA"/>
</dbReference>
<accession>A0A2K3KP79</accession>
<dbReference type="GO" id="GO:0005524">
    <property type="term" value="F:ATP binding"/>
    <property type="evidence" value="ECO:0007669"/>
    <property type="project" value="UniProtKB-KW"/>
</dbReference>
<keyword evidence="1" id="KW-0547">Nucleotide-binding</keyword>
<comment type="caution">
    <text evidence="4">The sequence shown here is derived from an EMBL/GenBank/DDBJ whole genome shotgun (WGS) entry which is preliminary data.</text>
</comment>
<keyword evidence="2" id="KW-0067">ATP-binding</keyword>
<protein>
    <submittedName>
        <fullName evidence="4">Asparagine synthetase</fullName>
    </submittedName>
</protein>
<reference evidence="4 5" key="1">
    <citation type="journal article" date="2014" name="Am. J. Bot.">
        <title>Genome assembly and annotation for red clover (Trifolium pratense; Fabaceae).</title>
        <authorList>
            <person name="Istvanek J."/>
            <person name="Jaros M."/>
            <person name="Krenek A."/>
            <person name="Repkova J."/>
        </authorList>
    </citation>
    <scope>NUCLEOTIDE SEQUENCE [LARGE SCALE GENOMIC DNA]</scope>
    <source>
        <strain evidence="5">cv. Tatra</strain>
        <tissue evidence="4">Young leaves</tissue>
    </source>
</reference>
<reference evidence="4 5" key="2">
    <citation type="journal article" date="2017" name="Front. Plant Sci.">
        <title>Gene Classification and Mining of Molecular Markers Useful in Red Clover (Trifolium pratense) Breeding.</title>
        <authorList>
            <person name="Istvanek J."/>
            <person name="Dluhosova J."/>
            <person name="Dluhos P."/>
            <person name="Patkova L."/>
            <person name="Nedelnik J."/>
            <person name="Repkova J."/>
        </authorList>
    </citation>
    <scope>NUCLEOTIDE SEQUENCE [LARGE SCALE GENOMIC DNA]</scope>
    <source>
        <strain evidence="5">cv. Tatra</strain>
        <tissue evidence="4">Young leaves</tissue>
    </source>
</reference>
<dbReference type="AlphaFoldDB" id="A0A2K3KP79"/>
<evidence type="ECO:0000259" key="3">
    <source>
        <dbReference type="Pfam" id="PF00733"/>
    </source>
</evidence>
<organism evidence="4 5">
    <name type="scientific">Trifolium pratense</name>
    <name type="common">Red clover</name>
    <dbReference type="NCBI Taxonomy" id="57577"/>
    <lineage>
        <taxon>Eukaryota</taxon>
        <taxon>Viridiplantae</taxon>
        <taxon>Streptophyta</taxon>
        <taxon>Embryophyta</taxon>
        <taxon>Tracheophyta</taxon>
        <taxon>Spermatophyta</taxon>
        <taxon>Magnoliopsida</taxon>
        <taxon>eudicotyledons</taxon>
        <taxon>Gunneridae</taxon>
        <taxon>Pentapetalae</taxon>
        <taxon>rosids</taxon>
        <taxon>fabids</taxon>
        <taxon>Fabales</taxon>
        <taxon>Fabaceae</taxon>
        <taxon>Papilionoideae</taxon>
        <taxon>50 kb inversion clade</taxon>
        <taxon>NPAAA clade</taxon>
        <taxon>Hologalegina</taxon>
        <taxon>IRL clade</taxon>
        <taxon>Trifolieae</taxon>
        <taxon>Trifolium</taxon>
    </lineage>
</organism>
<dbReference type="Proteomes" id="UP000236291">
    <property type="component" value="Unassembled WGS sequence"/>
</dbReference>
<dbReference type="GO" id="GO:0006529">
    <property type="term" value="P:asparagine biosynthetic process"/>
    <property type="evidence" value="ECO:0007669"/>
    <property type="project" value="InterPro"/>
</dbReference>
<dbReference type="PANTHER" id="PTHR11772">
    <property type="entry name" value="ASPARAGINE SYNTHETASE"/>
    <property type="match status" value="1"/>
</dbReference>
<dbReference type="SUPFAM" id="SSF52402">
    <property type="entry name" value="Adenine nucleotide alpha hydrolases-like"/>
    <property type="match status" value="1"/>
</dbReference>
<feature type="domain" description="Asparagine synthetase" evidence="3">
    <location>
        <begin position="1"/>
        <end position="34"/>
    </location>
</feature>
<evidence type="ECO:0000313" key="4">
    <source>
        <dbReference type="EMBL" id="PNX68111.1"/>
    </source>
</evidence>
<name>A0A2K3KP79_TRIPR</name>
<dbReference type="Pfam" id="PF00733">
    <property type="entry name" value="Asn_synthase"/>
    <property type="match status" value="1"/>
</dbReference>
<proteinExistence type="predicted"/>
<dbReference type="PANTHER" id="PTHR11772:SF2">
    <property type="entry name" value="ASPARAGINE SYNTHETASE [GLUTAMINE-HYDROLYZING]"/>
    <property type="match status" value="1"/>
</dbReference>
<sequence length="68" mass="7512">AVVKRMMTDVPFRVLLSGGLDSSLAAAVANRYLAESDDARLARYESCTRGSRLSDTCHHELPFTVQVR</sequence>
<dbReference type="InterPro" id="IPR001962">
    <property type="entry name" value="Asn_synthase"/>
</dbReference>
<dbReference type="GO" id="GO:0004066">
    <property type="term" value="F:asparagine synthase (glutamine-hydrolyzing) activity"/>
    <property type="evidence" value="ECO:0007669"/>
    <property type="project" value="InterPro"/>
</dbReference>